<feature type="compositionally biased region" description="Polar residues" evidence="1">
    <location>
        <begin position="164"/>
        <end position="186"/>
    </location>
</feature>
<feature type="region of interest" description="Disordered" evidence="1">
    <location>
        <begin position="73"/>
        <end position="113"/>
    </location>
</feature>
<name>A0A183NTM5_9TREM</name>
<dbReference type="Proteomes" id="UP000269396">
    <property type="component" value="Unassembled WGS sequence"/>
</dbReference>
<sequence length="311" mass="34956">MPNMIKSNHVNDFMNDRDLNHINYSGIHQTNGYTDKSNNSTGRYTILSKSTTIRNGTNKGSYHPASHYFQLDTTKRSHSQQSIGSNISNGSINSYNDTNNSSKNSTNGIHQLLSPSGDKLNGIHTNLIKYPDIQHTKSHSISSTLLLRDGNLLKPTSVYREQSRSVGGSLSCGQPSPTSTVEDNNTTVFSPTNTNTLDIQNSNRTIWLYQSELNLPTNSEDTSLDSIITPYKRSESQQITIIPEFDYRNRNHTTNNISYNPYVNKYNSVSSAMLYTGNNTNQRNITNEDYMNNYVSGKIIYLLIIYIVVNN</sequence>
<protein>
    <submittedName>
        <fullName evidence="2">Uncharacterized protein</fullName>
    </submittedName>
</protein>
<evidence type="ECO:0000313" key="3">
    <source>
        <dbReference type="Proteomes" id="UP000269396"/>
    </source>
</evidence>
<dbReference type="AlphaFoldDB" id="A0A183NTM5"/>
<keyword evidence="3" id="KW-1185">Reference proteome</keyword>
<organism evidence="2 3">
    <name type="scientific">Schistosoma mattheei</name>
    <dbReference type="NCBI Taxonomy" id="31246"/>
    <lineage>
        <taxon>Eukaryota</taxon>
        <taxon>Metazoa</taxon>
        <taxon>Spiralia</taxon>
        <taxon>Lophotrochozoa</taxon>
        <taxon>Platyhelminthes</taxon>
        <taxon>Trematoda</taxon>
        <taxon>Digenea</taxon>
        <taxon>Strigeidida</taxon>
        <taxon>Schistosomatoidea</taxon>
        <taxon>Schistosomatidae</taxon>
        <taxon>Schistosoma</taxon>
    </lineage>
</organism>
<feature type="compositionally biased region" description="Low complexity" evidence="1">
    <location>
        <begin position="79"/>
        <end position="107"/>
    </location>
</feature>
<evidence type="ECO:0000313" key="2">
    <source>
        <dbReference type="EMBL" id="VDP28726.1"/>
    </source>
</evidence>
<accession>A0A183NTM5</accession>
<dbReference type="EMBL" id="UZAL01027043">
    <property type="protein sequence ID" value="VDP28726.1"/>
    <property type="molecule type" value="Genomic_DNA"/>
</dbReference>
<gene>
    <name evidence="2" type="ORF">SMTD_LOCUS5461</name>
</gene>
<feature type="region of interest" description="Disordered" evidence="1">
    <location>
        <begin position="163"/>
        <end position="186"/>
    </location>
</feature>
<reference evidence="2 3" key="1">
    <citation type="submission" date="2018-11" db="EMBL/GenBank/DDBJ databases">
        <authorList>
            <consortium name="Pathogen Informatics"/>
        </authorList>
    </citation>
    <scope>NUCLEOTIDE SEQUENCE [LARGE SCALE GENOMIC DNA]</scope>
    <source>
        <strain>Denwood</strain>
        <strain evidence="3">Zambia</strain>
    </source>
</reference>
<evidence type="ECO:0000256" key="1">
    <source>
        <dbReference type="SAM" id="MobiDB-lite"/>
    </source>
</evidence>
<proteinExistence type="predicted"/>